<dbReference type="PATRIC" id="fig|1684.5.peg.887"/>
<feature type="compositionally biased region" description="Basic and acidic residues" evidence="1">
    <location>
        <begin position="32"/>
        <end position="46"/>
    </location>
</feature>
<dbReference type="RefSeq" id="WP_045935411.1">
    <property type="nucleotide sequence ID" value="NZ_KQ033885.1"/>
</dbReference>
<keyword evidence="2" id="KW-0812">Transmembrane</keyword>
<dbReference type="OrthoDB" id="3242741at2"/>
<keyword evidence="2" id="KW-1133">Transmembrane helix</keyword>
<proteinExistence type="predicted"/>
<sequence length="150" mass="16704">MTNRAERRAQAKRSRRGGSDDRRMTAKGRAGVMDERALQERSRRLEAGQGAEWKPTGHTDDLVQKDSVDPNDRNPRLLKAPSGVRQWLRILVWALIICSGLAFLVCMWLPHVPIWATIAIAAVFCLGVLGLFLVGGNRDNPRLDSYGTAL</sequence>
<gene>
    <name evidence="3" type="ORF">JF70_08410</name>
</gene>
<keyword evidence="4" id="KW-1185">Reference proteome</keyword>
<evidence type="ECO:0000256" key="2">
    <source>
        <dbReference type="SAM" id="Phobius"/>
    </source>
</evidence>
<evidence type="ECO:0000313" key="3">
    <source>
        <dbReference type="EMBL" id="KJY50156.1"/>
    </source>
</evidence>
<name>A0A0F4KXY7_9BIFI</name>
<organism evidence="3 4">
    <name type="scientific">Bifidobacterium mellis</name>
    <dbReference type="NCBI Taxonomy" id="1293823"/>
    <lineage>
        <taxon>Bacteria</taxon>
        <taxon>Bacillati</taxon>
        <taxon>Actinomycetota</taxon>
        <taxon>Actinomycetes</taxon>
        <taxon>Bifidobacteriales</taxon>
        <taxon>Bifidobacteriaceae</taxon>
        <taxon>Bifidobacterium</taxon>
    </lineage>
</organism>
<dbReference type="EMBL" id="JWMF01000007">
    <property type="protein sequence ID" value="KJY50156.1"/>
    <property type="molecule type" value="Genomic_DNA"/>
</dbReference>
<dbReference type="Proteomes" id="UP000033567">
    <property type="component" value="Unassembled WGS sequence"/>
</dbReference>
<evidence type="ECO:0000313" key="4">
    <source>
        <dbReference type="Proteomes" id="UP000033567"/>
    </source>
</evidence>
<comment type="caution">
    <text evidence="3">The sequence shown here is derived from an EMBL/GenBank/DDBJ whole genome shotgun (WGS) entry which is preliminary data.</text>
</comment>
<accession>A0A0F4KXY7</accession>
<feature type="region of interest" description="Disordered" evidence="1">
    <location>
        <begin position="1"/>
        <end position="75"/>
    </location>
</feature>
<dbReference type="AlphaFoldDB" id="A0A0F4KXY7"/>
<reference evidence="3 4" key="1">
    <citation type="submission" date="2014-12" db="EMBL/GenBank/DDBJ databases">
        <title>Comparative genomics of the lactic acid bacteria isolated from the honey bee gut.</title>
        <authorList>
            <person name="Ellegaard K.M."/>
            <person name="Tamarit D."/>
            <person name="Javelind E."/>
            <person name="Olofsson T."/>
            <person name="Andersson S.G."/>
            <person name="Vasquez A."/>
        </authorList>
    </citation>
    <scope>NUCLEOTIDE SEQUENCE [LARGE SCALE GENOMIC DNA]</scope>
    <source>
        <strain evidence="3 4">Bin7</strain>
    </source>
</reference>
<evidence type="ECO:0000256" key="1">
    <source>
        <dbReference type="SAM" id="MobiDB-lite"/>
    </source>
</evidence>
<protein>
    <submittedName>
        <fullName evidence="3">Uncharacterized protein</fullName>
    </submittedName>
</protein>
<feature type="transmembrane region" description="Helical" evidence="2">
    <location>
        <begin position="114"/>
        <end position="134"/>
    </location>
</feature>
<feature type="transmembrane region" description="Helical" evidence="2">
    <location>
        <begin position="87"/>
        <end position="108"/>
    </location>
</feature>
<keyword evidence="2" id="KW-0472">Membrane</keyword>
<feature type="compositionally biased region" description="Basic and acidic residues" evidence="1">
    <location>
        <begin position="55"/>
        <end position="75"/>
    </location>
</feature>